<dbReference type="GO" id="GO:0008237">
    <property type="term" value="F:metallopeptidase activity"/>
    <property type="evidence" value="ECO:0007669"/>
    <property type="project" value="UniProtKB-KW"/>
</dbReference>
<geneLocation type="plastid" evidence="4"/>
<evidence type="ECO:0000313" key="4">
    <source>
        <dbReference type="EMBL" id="QKQ14596.1"/>
    </source>
</evidence>
<dbReference type="SUPFAM" id="SSF52540">
    <property type="entry name" value="P-loop containing nucleoside triphosphate hydrolases"/>
    <property type="match status" value="1"/>
</dbReference>
<keyword evidence="4" id="KW-0482">Metalloprotease</keyword>
<dbReference type="EMBL" id="MT040697">
    <property type="protein sequence ID" value="QKQ14596.1"/>
    <property type="molecule type" value="Genomic_DNA"/>
</dbReference>
<dbReference type="PANTHER" id="PTHR23077:SF171">
    <property type="entry name" value="NUCLEAR VALOSIN-CONTAINING PROTEIN-LIKE"/>
    <property type="match status" value="1"/>
</dbReference>
<dbReference type="InterPro" id="IPR003959">
    <property type="entry name" value="ATPase_AAA_core"/>
</dbReference>
<dbReference type="Pfam" id="PF00004">
    <property type="entry name" value="AAA"/>
    <property type="match status" value="1"/>
</dbReference>
<dbReference type="Gene3D" id="3.40.50.300">
    <property type="entry name" value="P-loop containing nucleotide triphosphate hydrolases"/>
    <property type="match status" value="1"/>
</dbReference>
<dbReference type="PANTHER" id="PTHR23077">
    <property type="entry name" value="AAA-FAMILY ATPASE"/>
    <property type="match status" value="1"/>
</dbReference>
<reference evidence="4" key="1">
    <citation type="journal article" date="2020" name="J. Exp. Bot.">
        <title>Zygnema circumcarinatum UTEX 1559 chloroplast and mitochondrial genomes provide insight into land plant evolution.</title>
        <authorList>
            <person name="Orton L.M."/>
            <person name="Fitzek E."/>
            <person name="Feng X."/>
            <person name="Grayburn W.S."/>
            <person name="Mower J.P."/>
            <person name="Liu K."/>
            <person name="Zhang C."/>
            <person name="Duvall M.R."/>
            <person name="Yin Y."/>
        </authorList>
    </citation>
    <scope>NUCLEOTIDE SEQUENCE</scope>
    <source>
        <strain evidence="4">UTEX 1559 mating type +</strain>
    </source>
</reference>
<keyword evidence="2" id="KW-0067">ATP-binding</keyword>
<dbReference type="InterPro" id="IPR003593">
    <property type="entry name" value="AAA+_ATPase"/>
</dbReference>
<dbReference type="GO" id="GO:0016887">
    <property type="term" value="F:ATP hydrolysis activity"/>
    <property type="evidence" value="ECO:0007669"/>
    <property type="project" value="InterPro"/>
</dbReference>
<dbReference type="GO" id="GO:0005524">
    <property type="term" value="F:ATP binding"/>
    <property type="evidence" value="ECO:0007669"/>
    <property type="project" value="UniProtKB-KW"/>
</dbReference>
<evidence type="ECO:0000256" key="1">
    <source>
        <dbReference type="ARBA" id="ARBA00022741"/>
    </source>
</evidence>
<sequence length="2065" mass="241085">MKLDYILKNSNGWTIPKKNRSIWFSYMTSKNKLLERKCLTRFKQSHFMIHAYAENIAHTEIDVNTKTQFIVTAIYDCNSMPSWISKIRIFFLKEFQLVSHWQIRESTWPWTNLSIYSGIREALLNRYSIGKLISSSCLLYLALLDIRDGLYELFTTFHNTFKILRIMNRFSKLVRFALPTLYVGQKDYAVGNKTNQRKPSLSVLFLARPKTRDMINTLTVMLLPLVLYKIHPKFTNLNNEQVELHKLLALHDSIDTSNICNNYAVEQKSVTYFDDQYKWFEDKVCINKFNIFDKDLNLQEHSNSLNLAISNTNYSNTIRYDSPWFILSNWEHIISNINLQQQVAWKECNSIANNRLDFVQPCNDFARISTWFKWYFSSAYQQKKIQNYLYIQSGRKLTNVNWRKCCNKNRMIIDKQQSSNISYRVDQFAPFQDIDLNQEKDKQLSSKSQEWVNQIIYHNNHIHIGPVLHAIVPRFDPTKLFYHQQWWSQVFKCKQKIVQTNLMSRKVCKTTLSILNRVKYGLNANLINLFWNQNSTRFESYVLYTTKFSLPFQNLSTLLKGFQFETQRKLCRQKINTWKDLYQIRNSCKHETCIWNLRNINHSLVQPLVLKPRVEICATKLVQQNRTIAPLFYHYFRSFISESLLLDSKKLPPNNVHSQLLHLLCADTVHQKWLMSSKNLLIIKQFSPYDSRRLLIATNNLFTTKPLLYLVGNKYLNMFTCVINKSPTFEHTLQNHNPSSFKAINILLCKQMEQFPNNLIQAKQHIVKKKKIHSVLHTSVRISPCRINPLYRFNSVFSFKDNFVFQYTSVDYLIKMCATLDVLSKIQSKIKLQYLCEMIPTTAYDKLLNPIDSFHQHWSVLQNSKLNDYNFVSNKSYQTDVMLLPYKALQESVEIQSKSQLTNDLTKYFCNPLYTDTFSHVFWGTKTSSKGISIENTLKQKSEWNNRLVSIRSDFTLSGNSQQAATIRPKIQAEVAIKKNIVFSDLGLDNSLSILQMYDRWVLTSHWWRFFQKTLDNIVPAILQQVYDILNVHLVSKKYNVFLEDSGYIYRFFTRQINNIFHVDFLHIKYSEPFWQQIDQMGNNDTNLWSLSKFIQYPTANEYATFAWLAITYCIYFHSLSTYTGLAYLNVWNTLNKIRHLVDASWNTQIDLMVYKNTVFPSATLRWESYCSQSEIMLLHGTIYSQWIGTFIISKWCLDSSTVDLSVYEKEKGIVEQCVLSKEALIKFQKTHKVIANYHNLSGQIHQFKGLHYLHELTQSYIGYDIDKILTVNSSSISRPIYYAFDSVNNSSQFNAINVDKQRLWQSNLTQERNSIIPLELEYVRPIGLLLIGPKESGKSYLAKSLAANANVLLINISIDSLISFQPDLFLPDFEIKMDLFKFKLQVTKSLKKLAFMLDLARIMSPCIVWIPDLHKLCLDADPIAKTMHSNSVSLLTTLLATMNQTLSKHFDQKILFVGSTNNTKQIDPALISPMRLNKLIHLRMPNSSQREEQLRNLLHGNGIFFTDKVWLMEAGNRTIGYTWKDLSGLNNEICLIHATQVTKYINTAVFRLALHRQIFGIDNTMTEIAQHKYYEEIPYKVGKALIQSTFLNNRSMHPLHVRHHLWKTRFYILSKVFLEPNTAHSAITELMTLPYILNCLSGSAARDAWILSTGKLEEHRLSLSNQVKHDLILASSLFERLFTQLAFPNMYSKVLNSQTIRFLPKFKIMENMLENTVPAIQQTHDTFLHHLNGIRTGIAKSISDKLGRDLTWSPRTKRFDLYPSSVFGVRKLFVHPTALFSLTAHGNTKPISNVDTYQFEYSPYERRMLKVQQQQENNLQTQLNTILFKERAESMGLPIIYTDLMEYKESRNPIFFLGGRPILDLQESSTDRNVLFSRRNLIASTDVLTVLYASYGAKQKLDKPRLKYRKPPLTIQNEHLSTTVAPKGSNTDIVSSAKASKPVNFDWFRTLVQTNSFLQRPQLSFRVYSYQSWISQSTTDSIIRLDSLHNQHIITGHTDRINLETLVSGTIIESYHHLLYKLLFHKILLGTITNALFKQNILFAENLNDVYQSDLLSRCINRSK</sequence>
<keyword evidence="4" id="KW-0378">Hydrolase</keyword>
<feature type="domain" description="AAA+ ATPase" evidence="3">
    <location>
        <begin position="1325"/>
        <end position="1486"/>
    </location>
</feature>
<evidence type="ECO:0000256" key="2">
    <source>
        <dbReference type="ARBA" id="ARBA00022840"/>
    </source>
</evidence>
<evidence type="ECO:0000259" key="3">
    <source>
        <dbReference type="SMART" id="SM00382"/>
    </source>
</evidence>
<dbReference type="SMART" id="SM00382">
    <property type="entry name" value="AAA"/>
    <property type="match status" value="1"/>
</dbReference>
<dbReference type="InterPro" id="IPR027417">
    <property type="entry name" value="P-loop_NTPase"/>
</dbReference>
<keyword evidence="4" id="KW-0934">Plastid</keyword>
<organism evidence="4">
    <name type="scientific">Zygnema circumcarinatum</name>
    <name type="common">Green alga</name>
    <dbReference type="NCBI Taxonomy" id="35869"/>
    <lineage>
        <taxon>Eukaryota</taxon>
        <taxon>Viridiplantae</taxon>
        <taxon>Streptophyta</taxon>
        <taxon>Zygnematophyceae</taxon>
        <taxon>Zygnematophycidae</taxon>
        <taxon>Zygnematales</taxon>
        <taxon>Zygnemataceae</taxon>
        <taxon>Zygnema</taxon>
    </lineage>
</organism>
<proteinExistence type="predicted"/>
<dbReference type="Gene3D" id="1.10.8.60">
    <property type="match status" value="1"/>
</dbReference>
<dbReference type="InterPro" id="IPR050168">
    <property type="entry name" value="AAA_ATPase_domain"/>
</dbReference>
<keyword evidence="1" id="KW-0547">Nucleotide-binding</keyword>
<accession>A0A6N0GXA9</accession>
<keyword evidence="4" id="KW-0645">Protease</keyword>
<dbReference type="GO" id="GO:0006508">
    <property type="term" value="P:proteolysis"/>
    <property type="evidence" value="ECO:0007669"/>
    <property type="project" value="UniProtKB-KW"/>
</dbReference>
<protein>
    <submittedName>
        <fullName evidence="4">ATP-dependent zinc metalloprotease FTSH1</fullName>
    </submittedName>
</protein>
<name>A0A6N0GXA9_ZYGCR</name>
<gene>
    <name evidence="4" type="primary">ftsH</name>
</gene>